<name>A0AAD8DWS6_MYTSE</name>
<dbReference type="Proteomes" id="UP001231518">
    <property type="component" value="Chromosome 19"/>
</dbReference>
<dbReference type="EMBL" id="JARGEI010000007">
    <property type="protein sequence ID" value="KAJ8728778.1"/>
    <property type="molecule type" value="Genomic_DNA"/>
</dbReference>
<sequence>MRFGELAYKHIRYAEVQKKLQAFPVFHASKVNASLIKLNPANASSDSLAKQESSFGTILHGLLLQREALTSAIKELSTKHPSLKLDIKEVLSGPNAAFKTISDDILQHVCGRKVETIELRRNAILPKDEYYATLLNAIPPSSTHLFDEQQVSELLKQPSL</sequence>
<protein>
    <submittedName>
        <fullName evidence="1">Uncharacterized protein</fullName>
    </submittedName>
</protein>
<dbReference type="AlphaFoldDB" id="A0AAD8DWS6"/>
<comment type="caution">
    <text evidence="1">The sequence shown here is derived from an EMBL/GenBank/DDBJ whole genome shotgun (WGS) entry which is preliminary data.</text>
</comment>
<proteinExistence type="predicted"/>
<keyword evidence="2" id="KW-1185">Reference proteome</keyword>
<reference evidence="1" key="1">
    <citation type="submission" date="2023-03" db="EMBL/GenBank/DDBJ databases">
        <title>Chromosome-level genomes of two armyworms, Mythimna separata and Mythimna loreyi, provide insights into the biosynthesis and reception of sex pheromones.</title>
        <authorList>
            <person name="Zhao H."/>
        </authorList>
    </citation>
    <scope>NUCLEOTIDE SEQUENCE</scope>
    <source>
        <strain evidence="1">BeijingLab</strain>
        <tissue evidence="1">Pupa</tissue>
    </source>
</reference>
<evidence type="ECO:0000313" key="2">
    <source>
        <dbReference type="Proteomes" id="UP001231518"/>
    </source>
</evidence>
<organism evidence="1 2">
    <name type="scientific">Mythimna separata</name>
    <name type="common">Oriental armyworm</name>
    <name type="synonym">Pseudaletia separata</name>
    <dbReference type="NCBI Taxonomy" id="271217"/>
    <lineage>
        <taxon>Eukaryota</taxon>
        <taxon>Metazoa</taxon>
        <taxon>Ecdysozoa</taxon>
        <taxon>Arthropoda</taxon>
        <taxon>Hexapoda</taxon>
        <taxon>Insecta</taxon>
        <taxon>Pterygota</taxon>
        <taxon>Neoptera</taxon>
        <taxon>Endopterygota</taxon>
        <taxon>Lepidoptera</taxon>
        <taxon>Glossata</taxon>
        <taxon>Ditrysia</taxon>
        <taxon>Noctuoidea</taxon>
        <taxon>Noctuidae</taxon>
        <taxon>Noctuinae</taxon>
        <taxon>Hadenini</taxon>
        <taxon>Mythimna</taxon>
    </lineage>
</organism>
<accession>A0AAD8DWS6</accession>
<gene>
    <name evidence="1" type="ORF">PYW07_006474</name>
</gene>
<evidence type="ECO:0000313" key="1">
    <source>
        <dbReference type="EMBL" id="KAJ8728778.1"/>
    </source>
</evidence>